<gene>
    <name evidence="1" type="ORF">pdam_00023343</name>
</gene>
<sequence length="214" mass="24083">QEGGGSLAHDSLGQERVKKKLSVEKPIVKGYNFYKSGKVFGLYSKSENGLFFIKSQVLPSHSKAGPAYTIQRVFCPCPTGNDRCCNHLAATLFGMEDIFNKSANNKQTLSDQLPCISKPCTWNVSKVKFEKHVYGKKRKDDKASTNITPSELGASHKQQHSADFKFIFEKIKNIEEKTGKKLDSLVSFHMPFLKMLYLWMKLKALTVRCHLSGT</sequence>
<protein>
    <recommendedName>
        <fullName evidence="3">SWIM-type domain-containing protein</fullName>
    </recommendedName>
</protein>
<dbReference type="EMBL" id="RCHS01003772">
    <property type="protein sequence ID" value="RMX39829.1"/>
    <property type="molecule type" value="Genomic_DNA"/>
</dbReference>
<organism evidence="1 2">
    <name type="scientific">Pocillopora damicornis</name>
    <name type="common">Cauliflower coral</name>
    <name type="synonym">Millepora damicornis</name>
    <dbReference type="NCBI Taxonomy" id="46731"/>
    <lineage>
        <taxon>Eukaryota</taxon>
        <taxon>Metazoa</taxon>
        <taxon>Cnidaria</taxon>
        <taxon>Anthozoa</taxon>
        <taxon>Hexacorallia</taxon>
        <taxon>Scleractinia</taxon>
        <taxon>Astrocoeniina</taxon>
        <taxon>Pocilloporidae</taxon>
        <taxon>Pocillopora</taxon>
    </lineage>
</organism>
<evidence type="ECO:0000313" key="2">
    <source>
        <dbReference type="Proteomes" id="UP000275408"/>
    </source>
</evidence>
<feature type="non-terminal residue" evidence="1">
    <location>
        <position position="214"/>
    </location>
</feature>
<dbReference type="Proteomes" id="UP000275408">
    <property type="component" value="Unassembled WGS sequence"/>
</dbReference>
<dbReference type="OrthoDB" id="5950252at2759"/>
<comment type="caution">
    <text evidence="1">The sequence shown here is derived from an EMBL/GenBank/DDBJ whole genome shotgun (WGS) entry which is preliminary data.</text>
</comment>
<reference evidence="1 2" key="1">
    <citation type="journal article" date="2018" name="Sci. Rep.">
        <title>Comparative analysis of the Pocillopora damicornis genome highlights role of immune system in coral evolution.</title>
        <authorList>
            <person name="Cunning R."/>
            <person name="Bay R.A."/>
            <person name="Gillette P."/>
            <person name="Baker A.C."/>
            <person name="Traylor-Knowles N."/>
        </authorList>
    </citation>
    <scope>NUCLEOTIDE SEQUENCE [LARGE SCALE GENOMIC DNA]</scope>
    <source>
        <strain evidence="1">RSMAS</strain>
        <tissue evidence="1">Whole animal</tissue>
    </source>
</reference>
<dbReference type="STRING" id="46731.A0A3M6TET7"/>
<proteinExistence type="predicted"/>
<evidence type="ECO:0008006" key="3">
    <source>
        <dbReference type="Google" id="ProtNLM"/>
    </source>
</evidence>
<keyword evidence="2" id="KW-1185">Reference proteome</keyword>
<name>A0A3M6TET7_POCDA</name>
<evidence type="ECO:0000313" key="1">
    <source>
        <dbReference type="EMBL" id="RMX39829.1"/>
    </source>
</evidence>
<dbReference type="AlphaFoldDB" id="A0A3M6TET7"/>
<feature type="non-terminal residue" evidence="1">
    <location>
        <position position="1"/>
    </location>
</feature>
<accession>A0A3M6TET7</accession>